<dbReference type="AlphaFoldDB" id="A0A2U1KZ55"/>
<keyword evidence="4" id="KW-0804">Transcription</keyword>
<dbReference type="GO" id="GO:0000976">
    <property type="term" value="F:transcription cis-regulatory region binding"/>
    <property type="evidence" value="ECO:0007669"/>
    <property type="project" value="TreeGrafter"/>
</dbReference>
<evidence type="ECO:0000256" key="5">
    <source>
        <dbReference type="ARBA" id="ARBA00023242"/>
    </source>
</evidence>
<dbReference type="OrthoDB" id="1888929at2759"/>
<name>A0A2U1KZ55_ARTAN</name>
<dbReference type="STRING" id="35608.A0A2U1KZ55"/>
<reference evidence="8 9" key="1">
    <citation type="journal article" date="2018" name="Mol. Plant">
        <title>The genome of Artemisia annua provides insight into the evolution of Asteraceae family and artemisinin biosynthesis.</title>
        <authorList>
            <person name="Shen Q."/>
            <person name="Zhang L."/>
            <person name="Liao Z."/>
            <person name="Wang S."/>
            <person name="Yan T."/>
            <person name="Shi P."/>
            <person name="Liu M."/>
            <person name="Fu X."/>
            <person name="Pan Q."/>
            <person name="Wang Y."/>
            <person name="Lv Z."/>
            <person name="Lu X."/>
            <person name="Zhang F."/>
            <person name="Jiang W."/>
            <person name="Ma Y."/>
            <person name="Chen M."/>
            <person name="Hao X."/>
            <person name="Li L."/>
            <person name="Tang Y."/>
            <person name="Lv G."/>
            <person name="Zhou Y."/>
            <person name="Sun X."/>
            <person name="Brodelius P.E."/>
            <person name="Rose J.K.C."/>
            <person name="Tang K."/>
        </authorList>
    </citation>
    <scope>NUCLEOTIDE SEQUENCE [LARGE SCALE GENOMIC DNA]</scope>
    <source>
        <strain evidence="9">cv. Huhao1</strain>
        <tissue evidence="8">Leaf</tissue>
    </source>
</reference>
<accession>A0A2U1KZ55</accession>
<evidence type="ECO:0000256" key="1">
    <source>
        <dbReference type="ARBA" id="ARBA00004123"/>
    </source>
</evidence>
<evidence type="ECO:0000256" key="4">
    <source>
        <dbReference type="ARBA" id="ARBA00023163"/>
    </source>
</evidence>
<evidence type="ECO:0000256" key="3">
    <source>
        <dbReference type="ARBA" id="ARBA00023125"/>
    </source>
</evidence>
<proteinExistence type="predicted"/>
<dbReference type="PROSITE" id="PS50811">
    <property type="entry name" value="WRKY"/>
    <property type="match status" value="1"/>
</dbReference>
<keyword evidence="9" id="KW-1185">Reference proteome</keyword>
<dbReference type="Pfam" id="PF03106">
    <property type="entry name" value="WRKY"/>
    <property type="match status" value="1"/>
</dbReference>
<dbReference type="SUPFAM" id="SSF118290">
    <property type="entry name" value="WRKY DNA-binding domain"/>
    <property type="match status" value="1"/>
</dbReference>
<keyword evidence="3 8" id="KW-0238">DNA-binding</keyword>
<gene>
    <name evidence="8" type="ORF">CTI12_AA548730</name>
</gene>
<dbReference type="InterPro" id="IPR036576">
    <property type="entry name" value="WRKY_dom_sf"/>
</dbReference>
<feature type="domain" description="WRKY" evidence="7">
    <location>
        <begin position="104"/>
        <end position="167"/>
    </location>
</feature>
<dbReference type="PANTHER" id="PTHR32096:SF133">
    <property type="entry name" value="WRKY TRANSCRIPTION FACTOR 41-RELATED"/>
    <property type="match status" value="1"/>
</dbReference>
<dbReference type="PANTHER" id="PTHR32096">
    <property type="entry name" value="WRKY TRANSCRIPTION FACTOR 30-RELATED-RELATED"/>
    <property type="match status" value="1"/>
</dbReference>
<dbReference type="GO" id="GO:0003700">
    <property type="term" value="F:DNA-binding transcription factor activity"/>
    <property type="evidence" value="ECO:0007669"/>
    <property type="project" value="InterPro"/>
</dbReference>
<dbReference type="GO" id="GO:0005634">
    <property type="term" value="C:nucleus"/>
    <property type="evidence" value="ECO:0007669"/>
    <property type="project" value="UniProtKB-SubCell"/>
</dbReference>
<dbReference type="InterPro" id="IPR044810">
    <property type="entry name" value="WRKY_plant"/>
</dbReference>
<keyword evidence="5" id="KW-0539">Nucleus</keyword>
<dbReference type="Proteomes" id="UP000245207">
    <property type="component" value="Unassembled WGS sequence"/>
</dbReference>
<organism evidence="8 9">
    <name type="scientific">Artemisia annua</name>
    <name type="common">Sweet wormwood</name>
    <dbReference type="NCBI Taxonomy" id="35608"/>
    <lineage>
        <taxon>Eukaryota</taxon>
        <taxon>Viridiplantae</taxon>
        <taxon>Streptophyta</taxon>
        <taxon>Embryophyta</taxon>
        <taxon>Tracheophyta</taxon>
        <taxon>Spermatophyta</taxon>
        <taxon>Magnoliopsida</taxon>
        <taxon>eudicotyledons</taxon>
        <taxon>Gunneridae</taxon>
        <taxon>Pentapetalae</taxon>
        <taxon>asterids</taxon>
        <taxon>campanulids</taxon>
        <taxon>Asterales</taxon>
        <taxon>Asteraceae</taxon>
        <taxon>Asteroideae</taxon>
        <taxon>Anthemideae</taxon>
        <taxon>Artemisiinae</taxon>
        <taxon>Artemisia</taxon>
    </lineage>
</organism>
<keyword evidence="2" id="KW-0805">Transcription regulation</keyword>
<evidence type="ECO:0000313" key="8">
    <source>
        <dbReference type="EMBL" id="PWA42009.1"/>
    </source>
</evidence>
<comment type="caution">
    <text evidence="8">The sequence shown here is derived from an EMBL/GenBank/DDBJ whole genome shotgun (WGS) entry which is preliminary data.</text>
</comment>
<feature type="compositionally biased region" description="Polar residues" evidence="6">
    <location>
        <begin position="165"/>
        <end position="188"/>
    </location>
</feature>
<dbReference type="Gene3D" id="2.20.25.80">
    <property type="entry name" value="WRKY domain"/>
    <property type="match status" value="1"/>
</dbReference>
<dbReference type="SMART" id="SM00774">
    <property type="entry name" value="WRKY"/>
    <property type="match status" value="1"/>
</dbReference>
<comment type="subcellular location">
    <subcellularLocation>
        <location evidence="1">Nucleus</location>
    </subcellularLocation>
</comment>
<evidence type="ECO:0000259" key="7">
    <source>
        <dbReference type="PROSITE" id="PS50811"/>
    </source>
</evidence>
<evidence type="ECO:0000256" key="2">
    <source>
        <dbReference type="ARBA" id="ARBA00023015"/>
    </source>
</evidence>
<sequence>MDHKRIVDELTQGKEFAKQLMIHLDNPVSSNEVQEFLIHNILNSYDKSLSLLTGHGLSPVSHSHGTNFGRDLENLDHKDLIAKRNDNGITGKWKSQVKVRGDMGFEEALDDGYSWRKYGQKDILGAKNPRGYYRCAYRQVEGCLATKQVQKVDKEPNTFDITYRGSHTCNPGSHQESTSLSLPVSTPRQETQQPQQQNQVVQSPETLLKFRTTPMAMSANFETHSFHFPSTSNKLFNLPPVDNIHDDPTACGSISNAMTVESELHGVVSAAAISPTSSQNVDVGFRFGELDFGWGLLGCGELTGVGLAGVVGSAWVCGSVCNGVGAGEESLQDQVVATPGNAKALWDHIKDLFHDNKDARAITLDSELRSIKLGNLTINAYCTKIRAMADRLANLGEKLCDLTIAKTRDPQTSTNLGYSNLADKRSEMWKHPCVKQLTNTLGCQKLCICPDNHACVNLTKL</sequence>
<evidence type="ECO:0000256" key="6">
    <source>
        <dbReference type="SAM" id="MobiDB-lite"/>
    </source>
</evidence>
<feature type="region of interest" description="Disordered" evidence="6">
    <location>
        <begin position="163"/>
        <end position="202"/>
    </location>
</feature>
<evidence type="ECO:0000313" key="9">
    <source>
        <dbReference type="Proteomes" id="UP000245207"/>
    </source>
</evidence>
<dbReference type="InterPro" id="IPR003657">
    <property type="entry name" value="WRKY_dom"/>
</dbReference>
<feature type="compositionally biased region" description="Low complexity" evidence="6">
    <location>
        <begin position="189"/>
        <end position="202"/>
    </location>
</feature>
<dbReference type="EMBL" id="PKPP01012684">
    <property type="protein sequence ID" value="PWA42009.1"/>
    <property type="molecule type" value="Genomic_DNA"/>
</dbReference>
<protein>
    <submittedName>
        <fullName evidence="8">DNA-binding WRKY</fullName>
    </submittedName>
</protein>